<protein>
    <submittedName>
        <fullName evidence="5">LacI family transcriptional regulator</fullName>
    </submittedName>
</protein>
<dbReference type="CDD" id="cd06267">
    <property type="entry name" value="PBP1_LacI_sugar_binding-like"/>
    <property type="match status" value="1"/>
</dbReference>
<gene>
    <name evidence="5" type="ORF">G1H10_08480</name>
</gene>
<keyword evidence="6" id="KW-1185">Reference proteome</keyword>
<dbReference type="InterPro" id="IPR046335">
    <property type="entry name" value="LacI/GalR-like_sensor"/>
</dbReference>
<sequence length="337" mass="35680">MPQDRQVTIITVANRAGVSKTTASDALRGSGRVSEETRRLVTDVAAELGYVPNGSARHLRRARTGTIGLHLPEVLPRSDYYMSFVFGAVQAAADHGYDVTLLTSGSGAGATAERRPRVDGLVLGDPLAADPVVEKLMSSQLPTVTCERYPGPGDPDGIVWSDHGAALRELLDHLAAVGTLRPALIVPGDESDWAASVHRTYRQWCTERGVVPLTRAVPFDANADATSTVARNLLTDEPGLDALIAAPTSAAATLLPVIREAGRRVGDDLLLASCVDGPAMRFADPAITAIDVQPREAGAACAELLFELLAGAVAPGVERLHPIELNIRESTRRRNAP</sequence>
<dbReference type="SUPFAM" id="SSF53822">
    <property type="entry name" value="Periplasmic binding protein-like I"/>
    <property type="match status" value="1"/>
</dbReference>
<dbReference type="CDD" id="cd01392">
    <property type="entry name" value="HTH_LacI"/>
    <property type="match status" value="1"/>
</dbReference>
<evidence type="ECO:0000313" key="5">
    <source>
        <dbReference type="EMBL" id="NEE00206.1"/>
    </source>
</evidence>
<evidence type="ECO:0000256" key="1">
    <source>
        <dbReference type="ARBA" id="ARBA00023015"/>
    </source>
</evidence>
<feature type="domain" description="HTH lacI-type" evidence="4">
    <location>
        <begin position="7"/>
        <end position="61"/>
    </location>
</feature>
<reference evidence="5 6" key="1">
    <citation type="submission" date="2020-02" db="EMBL/GenBank/DDBJ databases">
        <authorList>
            <person name="Li X.-J."/>
            <person name="Han X.-M."/>
        </authorList>
    </citation>
    <scope>NUCLEOTIDE SEQUENCE [LARGE SCALE GENOMIC DNA]</scope>
    <source>
        <strain evidence="5 6">CCTCC AB 2017055</strain>
    </source>
</reference>
<dbReference type="PANTHER" id="PTHR30146:SF109">
    <property type="entry name" value="HTH-TYPE TRANSCRIPTIONAL REGULATOR GALS"/>
    <property type="match status" value="1"/>
</dbReference>
<dbReference type="SMART" id="SM00354">
    <property type="entry name" value="HTH_LACI"/>
    <property type="match status" value="1"/>
</dbReference>
<keyword evidence="3" id="KW-0804">Transcription</keyword>
<dbReference type="AlphaFoldDB" id="A0A6L9S4X2"/>
<dbReference type="PROSITE" id="PS50932">
    <property type="entry name" value="HTH_LACI_2"/>
    <property type="match status" value="1"/>
</dbReference>
<comment type="caution">
    <text evidence="5">The sequence shown here is derived from an EMBL/GenBank/DDBJ whole genome shotgun (WGS) entry which is preliminary data.</text>
</comment>
<dbReference type="RefSeq" id="WP_163735580.1">
    <property type="nucleotide sequence ID" value="NZ_JAAGOA010000005.1"/>
</dbReference>
<dbReference type="InterPro" id="IPR028082">
    <property type="entry name" value="Peripla_BP_I"/>
</dbReference>
<dbReference type="GO" id="GO:0003700">
    <property type="term" value="F:DNA-binding transcription factor activity"/>
    <property type="evidence" value="ECO:0007669"/>
    <property type="project" value="TreeGrafter"/>
</dbReference>
<evidence type="ECO:0000313" key="6">
    <source>
        <dbReference type="Proteomes" id="UP000475214"/>
    </source>
</evidence>
<dbReference type="Proteomes" id="UP000475214">
    <property type="component" value="Unassembled WGS sequence"/>
</dbReference>
<dbReference type="SUPFAM" id="SSF47413">
    <property type="entry name" value="lambda repressor-like DNA-binding domains"/>
    <property type="match status" value="1"/>
</dbReference>
<dbReference type="Pfam" id="PF13377">
    <property type="entry name" value="Peripla_BP_3"/>
    <property type="match status" value="1"/>
</dbReference>
<organism evidence="5 6">
    <name type="scientific">Phytoactinopolyspora halotolerans</name>
    <dbReference type="NCBI Taxonomy" id="1981512"/>
    <lineage>
        <taxon>Bacteria</taxon>
        <taxon>Bacillati</taxon>
        <taxon>Actinomycetota</taxon>
        <taxon>Actinomycetes</taxon>
        <taxon>Jiangellales</taxon>
        <taxon>Jiangellaceae</taxon>
        <taxon>Phytoactinopolyspora</taxon>
    </lineage>
</organism>
<keyword evidence="1" id="KW-0805">Transcription regulation</keyword>
<name>A0A6L9S4X2_9ACTN</name>
<dbReference type="InterPro" id="IPR010982">
    <property type="entry name" value="Lambda_DNA-bd_dom_sf"/>
</dbReference>
<accession>A0A6L9S4X2</accession>
<proteinExistence type="predicted"/>
<evidence type="ECO:0000259" key="4">
    <source>
        <dbReference type="PROSITE" id="PS50932"/>
    </source>
</evidence>
<evidence type="ECO:0000256" key="3">
    <source>
        <dbReference type="ARBA" id="ARBA00023163"/>
    </source>
</evidence>
<dbReference type="PANTHER" id="PTHR30146">
    <property type="entry name" value="LACI-RELATED TRANSCRIPTIONAL REPRESSOR"/>
    <property type="match status" value="1"/>
</dbReference>
<dbReference type="Pfam" id="PF00356">
    <property type="entry name" value="LacI"/>
    <property type="match status" value="1"/>
</dbReference>
<dbReference type="Gene3D" id="3.40.50.2300">
    <property type="match status" value="2"/>
</dbReference>
<dbReference type="Gene3D" id="1.10.260.40">
    <property type="entry name" value="lambda repressor-like DNA-binding domains"/>
    <property type="match status" value="1"/>
</dbReference>
<dbReference type="InterPro" id="IPR000843">
    <property type="entry name" value="HTH_LacI"/>
</dbReference>
<evidence type="ECO:0000256" key="2">
    <source>
        <dbReference type="ARBA" id="ARBA00023125"/>
    </source>
</evidence>
<dbReference type="EMBL" id="JAAGOA010000005">
    <property type="protein sequence ID" value="NEE00206.1"/>
    <property type="molecule type" value="Genomic_DNA"/>
</dbReference>
<dbReference type="GO" id="GO:0000976">
    <property type="term" value="F:transcription cis-regulatory region binding"/>
    <property type="evidence" value="ECO:0007669"/>
    <property type="project" value="TreeGrafter"/>
</dbReference>
<keyword evidence="2" id="KW-0238">DNA-binding</keyword>